<evidence type="ECO:0000256" key="7">
    <source>
        <dbReference type="ARBA" id="ARBA00022692"/>
    </source>
</evidence>
<proteinExistence type="inferred from homology"/>
<dbReference type="Pfam" id="PF17689">
    <property type="entry name" value="Arabino_trans_N"/>
    <property type="match status" value="1"/>
</dbReference>
<evidence type="ECO:0000256" key="2">
    <source>
        <dbReference type="ARBA" id="ARBA00004651"/>
    </source>
</evidence>
<comment type="function">
    <text evidence="1">Arabinosyl transferase responsible for the polymerization of arabinose into the arabinan of arabinogalactan.</text>
</comment>
<comment type="caution">
    <text evidence="16">The sequence shown here is derived from an EMBL/GenBank/DDBJ whole genome shotgun (WGS) entry which is preliminary data.</text>
</comment>
<keyword evidence="5" id="KW-0328">Glycosyltransferase</keyword>
<name>A0ABT4MRR1_GORRU</name>
<evidence type="ECO:0000256" key="11">
    <source>
        <dbReference type="SAM" id="MobiDB-lite"/>
    </source>
</evidence>
<dbReference type="Proteomes" id="UP001067235">
    <property type="component" value="Unassembled WGS sequence"/>
</dbReference>
<dbReference type="InterPro" id="IPR040920">
    <property type="entry name" value="Arabino_trans_N"/>
</dbReference>
<evidence type="ECO:0000256" key="4">
    <source>
        <dbReference type="ARBA" id="ARBA00022475"/>
    </source>
</evidence>
<feature type="transmembrane region" description="Helical" evidence="12">
    <location>
        <begin position="583"/>
        <end position="604"/>
    </location>
</feature>
<feature type="transmembrane region" description="Helical" evidence="12">
    <location>
        <begin position="717"/>
        <end position="740"/>
    </location>
</feature>
<evidence type="ECO:0000256" key="5">
    <source>
        <dbReference type="ARBA" id="ARBA00022676"/>
    </source>
</evidence>
<keyword evidence="10" id="KW-0961">Cell wall biogenesis/degradation</keyword>
<evidence type="ECO:0000256" key="10">
    <source>
        <dbReference type="ARBA" id="ARBA00023316"/>
    </source>
</evidence>
<comment type="subcellular location">
    <subcellularLocation>
        <location evidence="2">Cell membrane</location>
        <topology evidence="2">Multi-pass membrane protein</topology>
    </subcellularLocation>
</comment>
<evidence type="ECO:0000259" key="15">
    <source>
        <dbReference type="Pfam" id="PF17689"/>
    </source>
</evidence>
<feature type="region of interest" description="Disordered" evidence="11">
    <location>
        <begin position="688"/>
        <end position="709"/>
    </location>
</feature>
<evidence type="ECO:0000256" key="3">
    <source>
        <dbReference type="ARBA" id="ARBA00008195"/>
    </source>
</evidence>
<feature type="transmembrane region" description="Helical" evidence="12">
    <location>
        <begin position="559"/>
        <end position="577"/>
    </location>
</feature>
<keyword evidence="17" id="KW-1185">Reference proteome</keyword>
<feature type="transmembrane region" description="Helical" evidence="12">
    <location>
        <begin position="530"/>
        <end position="547"/>
    </location>
</feature>
<evidence type="ECO:0000256" key="9">
    <source>
        <dbReference type="ARBA" id="ARBA00023136"/>
    </source>
</evidence>
<dbReference type="Pfam" id="PF14896">
    <property type="entry name" value="Arabino_trans_C"/>
    <property type="match status" value="1"/>
</dbReference>
<dbReference type="InterPro" id="IPR007680">
    <property type="entry name" value="Arabino_trans_central"/>
</dbReference>
<reference evidence="16" key="1">
    <citation type="submission" date="2022-12" db="EMBL/GenBank/DDBJ databases">
        <authorList>
            <person name="Krivoruchko A.V."/>
            <person name="Elkin A."/>
        </authorList>
    </citation>
    <scope>NUCLEOTIDE SEQUENCE</scope>
    <source>
        <strain evidence="16">IEGM 1388</strain>
    </source>
</reference>
<feature type="transmembrane region" description="Helical" evidence="12">
    <location>
        <begin position="355"/>
        <end position="373"/>
    </location>
</feature>
<accession>A0ABT4MRR1</accession>
<gene>
    <name evidence="16" type="ORF">O4213_05070</name>
</gene>
<feature type="transmembrane region" description="Helical" evidence="12">
    <location>
        <begin position="321"/>
        <end position="343"/>
    </location>
</feature>
<keyword evidence="7 12" id="KW-0812">Transmembrane</keyword>
<dbReference type="InterPro" id="IPR027451">
    <property type="entry name" value="EmbABC_dom1"/>
</dbReference>
<dbReference type="EMBL" id="JAPWIE010000002">
    <property type="protein sequence ID" value="MCZ4549340.1"/>
    <property type="molecule type" value="Genomic_DNA"/>
</dbReference>
<evidence type="ECO:0000256" key="6">
    <source>
        <dbReference type="ARBA" id="ARBA00022679"/>
    </source>
</evidence>
<dbReference type="Pfam" id="PF04602">
    <property type="entry name" value="Arabinose_trans"/>
    <property type="match status" value="1"/>
</dbReference>
<protein>
    <submittedName>
        <fullName evidence="16">Arabinosyltransferase domain-containing protein</fullName>
    </submittedName>
</protein>
<evidence type="ECO:0000259" key="13">
    <source>
        <dbReference type="Pfam" id="PF04602"/>
    </source>
</evidence>
<dbReference type="InterPro" id="IPR042486">
    <property type="entry name" value="Arabino_trans_C_2"/>
</dbReference>
<evidence type="ECO:0000256" key="8">
    <source>
        <dbReference type="ARBA" id="ARBA00022989"/>
    </source>
</evidence>
<keyword evidence="4" id="KW-1003">Cell membrane</keyword>
<sequence length="1129" mass="119900">MPVSSHIPRAGTVRWAAIIAGLVGIVLCAITPLLPVTQSTSTINWPQGQALSGDTASVTAPLIAQTPRTFDARIPCALIDTLGDEGGLVLATMPQAAQGFNQNALVVGASPSAVSVIFRNELAVSAPRAEVGSPQCRELHIWSGPGGVGAEFVGLGPASTLGIDQRPQFDGIFTSLSPAEVDAAAQQGLSVTTVVDTRFANSPSVIKLLAMIVGVIAVLTSLVSLALLDRIGGYHRLVGKRSWKQVLRPRISDLAVTAVLLIWHFLGAASPDDGYILNMGRASDGAGYLANYYRFYGIAEAPFDWYYSFLAAWSKVSASGLWMHIPSLLAGLASWFILSRVLLPRLGAGVRRSAWSVWAAAAVFTAFWIPFASGLRSESIIILGSLLTWWAVEHAIATRRLLPAALAALVAGFTLALAPQGVIALAVLIVGARPMLRILLERSREDRHGDPSPTTEPRVRYFRLASLMAPSVAAASLVVLVVFRDQTLSTVFDAVRTRYIVGPTISWWQEYLRYYFLTVTTDDGALTRRVPVLLLLASVFVTLAVMLRRSKIRAIDPGPVWRVLGATLITLLLLMFTPTKWTIHFGIFAGFAAALAATATIAVAQSAARSTRNLSVFVAGLMFALAAAMAGENAWPWAFDFGISWFDKAPVIAGREVSTLFLILAVIAGAVAVWQHLRLDYVENKGLTHSRNDSGPDTDGETGDGSDRAARSDRRRLFVASSPIALIAGFMVICMLAVFAKAALARYPAYTVLGANLDTLRGNSCAMADAVLVEPDPNQGTLTPAGGATASQALAGDDPVGFTPDGVAPDLTPEAGSARPGQMNVSASFNKPFVVSGAGAGITGGTGPETVNGSTVALPFGLDPETTPVLGSYGYDSGEANLETGWYELPARDASPLLVFSVAGPVFTLNDEGVSTFGQQLQVQFGANGPDGSFTELGPLIRPIDPGPDKPNRPWRNLRVPMDQVPAGATAMRIIAKDNNVNPKQWLAITPPRAPQLQTLQEVVGSQAPTLIDLSVGSQFPCQRPFAITDGVAEIPQWRILPDRTTAASQSKTWQAAEDGGVLAVSESVTSANTVATYLKDDWFRDWGSLERLTPLVPDAPSATITTGTESKWGWARTGSLRVVPQSNE</sequence>
<evidence type="ECO:0000313" key="16">
    <source>
        <dbReference type="EMBL" id="MCZ4549340.1"/>
    </source>
</evidence>
<feature type="domain" description="Arabinosyltransferase C-terminal" evidence="14">
    <location>
        <begin position="737"/>
        <end position="1122"/>
    </location>
</feature>
<feature type="domain" description="Arabinosyltransferas concanavalin like" evidence="15">
    <location>
        <begin position="37"/>
        <end position="198"/>
    </location>
</feature>
<evidence type="ECO:0000256" key="12">
    <source>
        <dbReference type="SAM" id="Phobius"/>
    </source>
</evidence>
<feature type="domain" description="Arabinofuranosyltransferase central" evidence="13">
    <location>
        <begin position="202"/>
        <end position="678"/>
    </location>
</feature>
<feature type="transmembrane region" description="Helical" evidence="12">
    <location>
        <begin position="12"/>
        <end position="34"/>
    </location>
</feature>
<feature type="transmembrane region" description="Helical" evidence="12">
    <location>
        <begin position="208"/>
        <end position="228"/>
    </location>
</feature>
<keyword evidence="6" id="KW-0808">Transferase</keyword>
<dbReference type="InterPro" id="IPR032731">
    <property type="entry name" value="Arabino_trans_C"/>
</dbReference>
<feature type="transmembrane region" description="Helical" evidence="12">
    <location>
        <begin position="461"/>
        <end position="483"/>
    </location>
</feature>
<evidence type="ECO:0000313" key="17">
    <source>
        <dbReference type="Proteomes" id="UP001067235"/>
    </source>
</evidence>
<feature type="region of interest" description="Disordered" evidence="11">
    <location>
        <begin position="778"/>
        <end position="821"/>
    </location>
</feature>
<keyword evidence="9 12" id="KW-0472">Membrane</keyword>
<keyword evidence="8 12" id="KW-1133">Transmembrane helix</keyword>
<feature type="transmembrane region" description="Helical" evidence="12">
    <location>
        <begin position="657"/>
        <end position="677"/>
    </location>
</feature>
<evidence type="ECO:0000256" key="1">
    <source>
        <dbReference type="ARBA" id="ARBA00003001"/>
    </source>
</evidence>
<dbReference type="Gene3D" id="2.60.120.940">
    <property type="entry name" value="EmbC, C-terminal domain, subdomain 2"/>
    <property type="match status" value="1"/>
</dbReference>
<dbReference type="Gene3D" id="2.60.120.610">
    <property type="entry name" value="arabinofuranosyltransferase like domain"/>
    <property type="match status" value="1"/>
</dbReference>
<comment type="similarity">
    <text evidence="3">Belongs to the emb family.</text>
</comment>
<organism evidence="16 17">
    <name type="scientific">Gordonia rubripertincta</name>
    <name type="common">Rhodococcus corallinus</name>
    <dbReference type="NCBI Taxonomy" id="36822"/>
    <lineage>
        <taxon>Bacteria</taxon>
        <taxon>Bacillati</taxon>
        <taxon>Actinomycetota</taxon>
        <taxon>Actinomycetes</taxon>
        <taxon>Mycobacteriales</taxon>
        <taxon>Gordoniaceae</taxon>
        <taxon>Gordonia</taxon>
    </lineage>
</organism>
<evidence type="ECO:0000259" key="14">
    <source>
        <dbReference type="Pfam" id="PF14896"/>
    </source>
</evidence>
<feature type="transmembrane region" description="Helical" evidence="12">
    <location>
        <begin position="616"/>
        <end position="637"/>
    </location>
</feature>
<dbReference type="RefSeq" id="WP_301569881.1">
    <property type="nucleotide sequence ID" value="NZ_JAPWIE010000002.1"/>
</dbReference>